<comment type="caution">
    <text evidence="1">The sequence shown here is derived from an EMBL/GenBank/DDBJ whole genome shotgun (WGS) entry which is preliminary data.</text>
</comment>
<dbReference type="AlphaFoldDB" id="A0A420I180"/>
<proteinExistence type="predicted"/>
<accession>A0A420I180</accession>
<dbReference type="Proteomes" id="UP000285405">
    <property type="component" value="Unassembled WGS sequence"/>
</dbReference>
<protein>
    <submittedName>
        <fullName evidence="1">Uncharacterized protein</fullName>
    </submittedName>
</protein>
<dbReference type="EMBL" id="MCBR01013918">
    <property type="protein sequence ID" value="RKF63442.1"/>
    <property type="molecule type" value="Genomic_DNA"/>
</dbReference>
<evidence type="ECO:0000313" key="2">
    <source>
        <dbReference type="Proteomes" id="UP000285405"/>
    </source>
</evidence>
<reference evidence="1 2" key="1">
    <citation type="journal article" date="2018" name="BMC Genomics">
        <title>Comparative genome analyses reveal sequence features reflecting distinct modes of host-adaptation between dicot and monocot powdery mildew.</title>
        <authorList>
            <person name="Wu Y."/>
            <person name="Ma X."/>
            <person name="Pan Z."/>
            <person name="Kale S.D."/>
            <person name="Song Y."/>
            <person name="King H."/>
            <person name="Zhang Q."/>
            <person name="Presley C."/>
            <person name="Deng X."/>
            <person name="Wei C.I."/>
            <person name="Xiao S."/>
        </authorList>
    </citation>
    <scope>NUCLEOTIDE SEQUENCE [LARGE SCALE GENOMIC DNA]</scope>
    <source>
        <strain evidence="1">UCSC1</strain>
    </source>
</reference>
<sequence>MTSTRAAIAVIKSLELDGKLIYMLMFKMYMFLNALHSAQEAIILT</sequence>
<evidence type="ECO:0000313" key="1">
    <source>
        <dbReference type="EMBL" id="RKF63442.1"/>
    </source>
</evidence>
<name>A0A420I180_9PEZI</name>
<gene>
    <name evidence="1" type="ORF">GcC1_139024</name>
</gene>
<organism evidence="1 2">
    <name type="scientific">Golovinomyces cichoracearum</name>
    <dbReference type="NCBI Taxonomy" id="62708"/>
    <lineage>
        <taxon>Eukaryota</taxon>
        <taxon>Fungi</taxon>
        <taxon>Dikarya</taxon>
        <taxon>Ascomycota</taxon>
        <taxon>Pezizomycotina</taxon>
        <taxon>Leotiomycetes</taxon>
        <taxon>Erysiphales</taxon>
        <taxon>Erysiphaceae</taxon>
        <taxon>Golovinomyces</taxon>
    </lineage>
</organism>